<dbReference type="InterPro" id="IPR029068">
    <property type="entry name" value="Glyas_Bleomycin-R_OHBP_Dase"/>
</dbReference>
<dbReference type="CDD" id="cd06587">
    <property type="entry name" value="VOC"/>
    <property type="match status" value="1"/>
</dbReference>
<gene>
    <name evidence="2" type="ORF">ESB00_12130</name>
</gene>
<comment type="caution">
    <text evidence="2">The sequence shown here is derived from an EMBL/GenBank/DDBJ whole genome shotgun (WGS) entry which is preliminary data.</text>
</comment>
<name>A0A4Q1CC15_9BACT</name>
<proteinExistence type="predicted"/>
<feature type="domain" description="VOC" evidence="1">
    <location>
        <begin position="8"/>
        <end position="127"/>
    </location>
</feature>
<accession>A0A4Q1CC15</accession>
<dbReference type="PROSITE" id="PS51819">
    <property type="entry name" value="VOC"/>
    <property type="match status" value="1"/>
</dbReference>
<organism evidence="2 3">
    <name type="scientific">Oleiharenicola lentus</name>
    <dbReference type="NCBI Taxonomy" id="2508720"/>
    <lineage>
        <taxon>Bacteria</taxon>
        <taxon>Pseudomonadati</taxon>
        <taxon>Verrucomicrobiota</taxon>
        <taxon>Opitutia</taxon>
        <taxon>Opitutales</taxon>
        <taxon>Opitutaceae</taxon>
        <taxon>Oleiharenicola</taxon>
    </lineage>
</organism>
<dbReference type="Proteomes" id="UP000290218">
    <property type="component" value="Unassembled WGS sequence"/>
</dbReference>
<evidence type="ECO:0000313" key="3">
    <source>
        <dbReference type="Proteomes" id="UP000290218"/>
    </source>
</evidence>
<sequence>MKKARVTGLGGIFFKVKNATKLAAWYQKHLGLPIEPWGGCSFAWREAKNPKKKGTTVWSPFPRDTEYFGKGQQGHMINYRVADLKKVLAALKKEKVWIDPKGIEKSEYGQFAWIKDGEGNRIELWQPPKGC</sequence>
<evidence type="ECO:0000259" key="1">
    <source>
        <dbReference type="PROSITE" id="PS51819"/>
    </source>
</evidence>
<dbReference type="AlphaFoldDB" id="A0A4Q1CC15"/>
<reference evidence="2 3" key="1">
    <citation type="submission" date="2019-01" db="EMBL/GenBank/DDBJ databases">
        <title>Lacunisphaera sp. strain TWA-58.</title>
        <authorList>
            <person name="Chen W.-M."/>
        </authorList>
    </citation>
    <scope>NUCLEOTIDE SEQUENCE [LARGE SCALE GENOMIC DNA]</scope>
    <source>
        <strain evidence="2 3">TWA-58</strain>
    </source>
</reference>
<evidence type="ECO:0000313" key="2">
    <source>
        <dbReference type="EMBL" id="RXK56578.1"/>
    </source>
</evidence>
<dbReference type="Gene3D" id="3.10.180.10">
    <property type="entry name" value="2,3-Dihydroxybiphenyl 1,2-Dioxygenase, domain 1"/>
    <property type="match status" value="1"/>
</dbReference>
<dbReference type="OrthoDB" id="9799428at2"/>
<protein>
    <submittedName>
        <fullName evidence="2">VOC family protein</fullName>
    </submittedName>
</protein>
<dbReference type="RefSeq" id="WP_129047946.1">
    <property type="nucleotide sequence ID" value="NZ_SDHX01000001.1"/>
</dbReference>
<dbReference type="InterPro" id="IPR037523">
    <property type="entry name" value="VOC_core"/>
</dbReference>
<keyword evidence="3" id="KW-1185">Reference proteome</keyword>
<dbReference type="SUPFAM" id="SSF54593">
    <property type="entry name" value="Glyoxalase/Bleomycin resistance protein/Dihydroxybiphenyl dioxygenase"/>
    <property type="match status" value="1"/>
</dbReference>
<dbReference type="EMBL" id="SDHX01000001">
    <property type="protein sequence ID" value="RXK56578.1"/>
    <property type="molecule type" value="Genomic_DNA"/>
</dbReference>